<dbReference type="EMBL" id="CAJHJT010000056">
    <property type="protein sequence ID" value="CAD7013185.1"/>
    <property type="molecule type" value="Genomic_DNA"/>
</dbReference>
<evidence type="ECO:0000313" key="2">
    <source>
        <dbReference type="Proteomes" id="UP000606786"/>
    </source>
</evidence>
<protein>
    <submittedName>
        <fullName evidence="1">(Mediterranean fruit fly) hypothetical protein</fullName>
    </submittedName>
</protein>
<name>A0A811VBC6_CERCA</name>
<proteinExistence type="predicted"/>
<comment type="caution">
    <text evidence="1">The sequence shown here is derived from an EMBL/GenBank/DDBJ whole genome shotgun (WGS) entry which is preliminary data.</text>
</comment>
<dbReference type="AlphaFoldDB" id="A0A811VBC6"/>
<accession>A0A811VBC6</accession>
<dbReference type="Proteomes" id="UP000606786">
    <property type="component" value="Unassembled WGS sequence"/>
</dbReference>
<keyword evidence="2" id="KW-1185">Reference proteome</keyword>
<evidence type="ECO:0000313" key="1">
    <source>
        <dbReference type="EMBL" id="CAD7013185.1"/>
    </source>
</evidence>
<sequence length="109" mass="12390">MVFRCAFSPQTLAFRKLHPTESMAKRISVKREFKPYCPAGKPVATEAIGLPQHQQRVRDIHISSGVDMRAVERFNAKLQQNMFRYGNAARWEASHVRRCVITTKCSGVG</sequence>
<organism evidence="1 2">
    <name type="scientific">Ceratitis capitata</name>
    <name type="common">Mediterranean fruit fly</name>
    <name type="synonym">Tephritis capitata</name>
    <dbReference type="NCBI Taxonomy" id="7213"/>
    <lineage>
        <taxon>Eukaryota</taxon>
        <taxon>Metazoa</taxon>
        <taxon>Ecdysozoa</taxon>
        <taxon>Arthropoda</taxon>
        <taxon>Hexapoda</taxon>
        <taxon>Insecta</taxon>
        <taxon>Pterygota</taxon>
        <taxon>Neoptera</taxon>
        <taxon>Endopterygota</taxon>
        <taxon>Diptera</taxon>
        <taxon>Brachycera</taxon>
        <taxon>Muscomorpha</taxon>
        <taxon>Tephritoidea</taxon>
        <taxon>Tephritidae</taxon>
        <taxon>Ceratitis</taxon>
        <taxon>Ceratitis</taxon>
    </lineage>
</organism>
<reference evidence="1" key="1">
    <citation type="submission" date="2020-11" db="EMBL/GenBank/DDBJ databases">
        <authorList>
            <person name="Whitehead M."/>
        </authorList>
    </citation>
    <scope>NUCLEOTIDE SEQUENCE</scope>
    <source>
        <strain evidence="1">EGII</strain>
    </source>
</reference>
<gene>
    <name evidence="1" type="ORF">CCAP1982_LOCUS21256</name>
</gene>